<dbReference type="Pfam" id="PF00072">
    <property type="entry name" value="Response_reg"/>
    <property type="match status" value="1"/>
</dbReference>
<dbReference type="Gene3D" id="3.40.50.2300">
    <property type="match status" value="1"/>
</dbReference>
<dbReference type="InterPro" id="IPR011006">
    <property type="entry name" value="CheY-like_superfamily"/>
</dbReference>
<evidence type="ECO:0000256" key="1">
    <source>
        <dbReference type="ARBA" id="ARBA00022553"/>
    </source>
</evidence>
<name>A0ABS3BPU1_9BACT</name>
<evidence type="ECO:0000313" key="4">
    <source>
        <dbReference type="EMBL" id="MBN7801281.1"/>
    </source>
</evidence>
<dbReference type="RefSeq" id="WP_206569250.1">
    <property type="nucleotide sequence ID" value="NZ_JAFKCW010000002.1"/>
</dbReference>
<dbReference type="CDD" id="cd00156">
    <property type="entry name" value="REC"/>
    <property type="match status" value="1"/>
</dbReference>
<evidence type="ECO:0000259" key="3">
    <source>
        <dbReference type="PROSITE" id="PS50110"/>
    </source>
</evidence>
<gene>
    <name evidence="4" type="ORF">J0A67_10445</name>
</gene>
<dbReference type="InterPro" id="IPR050595">
    <property type="entry name" value="Bact_response_regulator"/>
</dbReference>
<dbReference type="PROSITE" id="PS50110">
    <property type="entry name" value="RESPONSE_REGULATORY"/>
    <property type="match status" value="1"/>
</dbReference>
<evidence type="ECO:0000256" key="2">
    <source>
        <dbReference type="PROSITE-ProRule" id="PRU00169"/>
    </source>
</evidence>
<keyword evidence="5" id="KW-1185">Reference proteome</keyword>
<sequence length="128" mass="14448">MKTELILVDDDPVLLVMLQKMFSIVDPNLQLSPFHSGKEALAYLSGNHDTAHQKFILLDINLRDMSAWQFMNEFENVRKTCPSVILITSSVASANAEKAKNYAPVVGFFEKPITFQNIEQILKLVGKH</sequence>
<evidence type="ECO:0000313" key="5">
    <source>
        <dbReference type="Proteomes" id="UP000664698"/>
    </source>
</evidence>
<organism evidence="4 5">
    <name type="scientific">Algoriphagus aestuariicola</name>
    <dbReference type="NCBI Taxonomy" id="1852016"/>
    <lineage>
        <taxon>Bacteria</taxon>
        <taxon>Pseudomonadati</taxon>
        <taxon>Bacteroidota</taxon>
        <taxon>Cytophagia</taxon>
        <taxon>Cytophagales</taxon>
        <taxon>Cyclobacteriaceae</taxon>
        <taxon>Algoriphagus</taxon>
    </lineage>
</organism>
<comment type="caution">
    <text evidence="4">The sequence shown here is derived from an EMBL/GenBank/DDBJ whole genome shotgun (WGS) entry which is preliminary data.</text>
</comment>
<dbReference type="SMART" id="SM00448">
    <property type="entry name" value="REC"/>
    <property type="match status" value="1"/>
</dbReference>
<reference evidence="4 5" key="1">
    <citation type="submission" date="2021-03" db="EMBL/GenBank/DDBJ databases">
        <title>novel species isolated from a fishpond in China.</title>
        <authorList>
            <person name="Lu H."/>
            <person name="Cai Z."/>
        </authorList>
    </citation>
    <scope>NUCLEOTIDE SEQUENCE [LARGE SCALE GENOMIC DNA]</scope>
    <source>
        <strain evidence="4 5">JCM 31546</strain>
    </source>
</reference>
<dbReference type="SUPFAM" id="SSF52172">
    <property type="entry name" value="CheY-like"/>
    <property type="match status" value="1"/>
</dbReference>
<keyword evidence="1 2" id="KW-0597">Phosphoprotein</keyword>
<dbReference type="PANTHER" id="PTHR44591:SF3">
    <property type="entry name" value="RESPONSE REGULATORY DOMAIN-CONTAINING PROTEIN"/>
    <property type="match status" value="1"/>
</dbReference>
<dbReference type="EMBL" id="JAFKCW010000002">
    <property type="protein sequence ID" value="MBN7801281.1"/>
    <property type="molecule type" value="Genomic_DNA"/>
</dbReference>
<protein>
    <submittedName>
        <fullName evidence="4">Response regulator</fullName>
    </submittedName>
</protein>
<accession>A0ABS3BPU1</accession>
<dbReference type="InterPro" id="IPR001789">
    <property type="entry name" value="Sig_transdc_resp-reg_receiver"/>
</dbReference>
<feature type="domain" description="Response regulatory" evidence="3">
    <location>
        <begin position="4"/>
        <end position="126"/>
    </location>
</feature>
<dbReference type="Proteomes" id="UP000664698">
    <property type="component" value="Unassembled WGS sequence"/>
</dbReference>
<proteinExistence type="predicted"/>
<feature type="modified residue" description="4-aspartylphosphate" evidence="2">
    <location>
        <position position="59"/>
    </location>
</feature>
<dbReference type="PANTHER" id="PTHR44591">
    <property type="entry name" value="STRESS RESPONSE REGULATOR PROTEIN 1"/>
    <property type="match status" value="1"/>
</dbReference>